<organism evidence="1 2">
    <name type="scientific">Ogataea philodendri</name>
    <dbReference type="NCBI Taxonomy" id="1378263"/>
    <lineage>
        <taxon>Eukaryota</taxon>
        <taxon>Fungi</taxon>
        <taxon>Dikarya</taxon>
        <taxon>Ascomycota</taxon>
        <taxon>Saccharomycotina</taxon>
        <taxon>Pichiomycetes</taxon>
        <taxon>Pichiales</taxon>
        <taxon>Pichiaceae</taxon>
        <taxon>Ogataea</taxon>
    </lineage>
</organism>
<dbReference type="GeneID" id="70239140"/>
<evidence type="ECO:0000313" key="1">
    <source>
        <dbReference type="EMBL" id="KAH3659971.1"/>
    </source>
</evidence>
<reference evidence="1" key="2">
    <citation type="submission" date="2021-01" db="EMBL/GenBank/DDBJ databases">
        <authorList>
            <person name="Schikora-Tamarit M.A."/>
        </authorList>
    </citation>
    <scope>NUCLEOTIDE SEQUENCE</scope>
    <source>
        <strain evidence="1">CBS6075</strain>
    </source>
</reference>
<name>A0A9P8SZ31_9ASCO</name>
<sequence length="201" mass="22217">MSLPLVYDSTGKKVALDEDVPAKSFEDLQLEITQLNTLIKDYVNSNVDVPPVPTKDHYTKNLSMMIKKMHESAANSMRAKKYNDAAKQFGVALGLAAARPKFENFQMTISEVLICLVGRCDANIMLKNWADGYADADMLCQLAANIPENHLRKGVCQTGLGNLLAAKTDFERGLCFNSAHPKLKEELQKVQLLIAEENGEA</sequence>
<evidence type="ECO:0008006" key="3">
    <source>
        <dbReference type="Google" id="ProtNLM"/>
    </source>
</evidence>
<dbReference type="Gene3D" id="1.25.40.10">
    <property type="entry name" value="Tetratricopeptide repeat domain"/>
    <property type="match status" value="1"/>
</dbReference>
<dbReference type="InterPro" id="IPR011990">
    <property type="entry name" value="TPR-like_helical_dom_sf"/>
</dbReference>
<gene>
    <name evidence="1" type="ORF">OGAPHI_007176</name>
</gene>
<dbReference type="SUPFAM" id="SSF48452">
    <property type="entry name" value="TPR-like"/>
    <property type="match status" value="1"/>
</dbReference>
<protein>
    <recommendedName>
        <fullName evidence="3">Translocation protein SEC72</fullName>
    </recommendedName>
</protein>
<keyword evidence="2" id="KW-1185">Reference proteome</keyword>
<dbReference type="Proteomes" id="UP000769157">
    <property type="component" value="Unassembled WGS sequence"/>
</dbReference>
<accession>A0A9P8SZ31</accession>
<reference evidence="1" key="1">
    <citation type="journal article" date="2021" name="Open Biol.">
        <title>Shared evolutionary footprints suggest mitochondrial oxidative damage underlies multiple complex I losses in fungi.</title>
        <authorList>
            <person name="Schikora-Tamarit M.A."/>
            <person name="Marcet-Houben M."/>
            <person name="Nosek J."/>
            <person name="Gabaldon T."/>
        </authorList>
    </citation>
    <scope>NUCLEOTIDE SEQUENCE</scope>
    <source>
        <strain evidence="1">CBS6075</strain>
    </source>
</reference>
<dbReference type="EMBL" id="JAEUBE010000511">
    <property type="protein sequence ID" value="KAH3659971.1"/>
    <property type="molecule type" value="Genomic_DNA"/>
</dbReference>
<dbReference type="OrthoDB" id="433738at2759"/>
<proteinExistence type="predicted"/>
<evidence type="ECO:0000313" key="2">
    <source>
        <dbReference type="Proteomes" id="UP000769157"/>
    </source>
</evidence>
<dbReference type="AlphaFoldDB" id="A0A9P8SZ31"/>
<dbReference type="RefSeq" id="XP_046057682.1">
    <property type="nucleotide sequence ID" value="XM_046208543.1"/>
</dbReference>
<comment type="caution">
    <text evidence="1">The sequence shown here is derived from an EMBL/GenBank/DDBJ whole genome shotgun (WGS) entry which is preliminary data.</text>
</comment>